<reference evidence="6 7" key="1">
    <citation type="journal article" date="2017" name="Int. J. Syst. Evol. Microbiol.">
        <title>Roseitalea porphyridii gen. nov., sp. nov., isolated from a red alga, and reclassification of Hoeflea suaedae Chung et al. 2013 as Pseudohoeflea suaedae gen. nov., comb. nov.</title>
        <authorList>
            <person name="Hyeon J.W."/>
            <person name="Jeong S.E."/>
            <person name="Baek K."/>
            <person name="Jeon C.O."/>
        </authorList>
    </citation>
    <scope>NUCLEOTIDE SEQUENCE [LARGE SCALE GENOMIC DNA]</scope>
    <source>
        <strain evidence="6 7">MA7-20</strain>
    </source>
</reference>
<evidence type="ECO:0000256" key="2">
    <source>
        <dbReference type="ARBA" id="ARBA00022692"/>
    </source>
</evidence>
<gene>
    <name evidence="6" type="ORF">E0E05_11000</name>
</gene>
<evidence type="ECO:0000313" key="7">
    <source>
        <dbReference type="Proteomes" id="UP000293719"/>
    </source>
</evidence>
<keyword evidence="5" id="KW-1003">Cell membrane</keyword>
<dbReference type="EMBL" id="CP036532">
    <property type="protein sequence ID" value="QBK31075.1"/>
    <property type="molecule type" value="Genomic_DNA"/>
</dbReference>
<feature type="transmembrane region" description="Helical" evidence="5">
    <location>
        <begin position="87"/>
        <end position="106"/>
    </location>
</feature>
<dbReference type="Pfam" id="PF01925">
    <property type="entry name" value="TauE"/>
    <property type="match status" value="1"/>
</dbReference>
<dbReference type="KEGG" id="rpod:E0E05_11000"/>
<dbReference type="AlphaFoldDB" id="A0A4P6V1Q6"/>
<dbReference type="OrthoDB" id="457670at2"/>
<dbReference type="Proteomes" id="UP000293719">
    <property type="component" value="Chromosome"/>
</dbReference>
<evidence type="ECO:0000256" key="5">
    <source>
        <dbReference type="RuleBase" id="RU363041"/>
    </source>
</evidence>
<evidence type="ECO:0000256" key="4">
    <source>
        <dbReference type="ARBA" id="ARBA00023136"/>
    </source>
</evidence>
<keyword evidence="7" id="KW-1185">Reference proteome</keyword>
<evidence type="ECO:0000313" key="6">
    <source>
        <dbReference type="EMBL" id="QBK31075.1"/>
    </source>
</evidence>
<feature type="transmembrane region" description="Helical" evidence="5">
    <location>
        <begin position="220"/>
        <end position="241"/>
    </location>
</feature>
<keyword evidence="2 5" id="KW-0812">Transmembrane</keyword>
<comment type="similarity">
    <text evidence="5">Belongs to the 4-toluene sulfonate uptake permease (TSUP) (TC 2.A.102) family.</text>
</comment>
<name>A0A4P6V1Q6_9HYPH</name>
<dbReference type="PANTHER" id="PTHR43483:SF3">
    <property type="entry name" value="MEMBRANE TRANSPORTER PROTEIN HI_0806-RELATED"/>
    <property type="match status" value="1"/>
</dbReference>
<feature type="transmembrane region" description="Helical" evidence="5">
    <location>
        <begin position="253"/>
        <end position="273"/>
    </location>
</feature>
<feature type="transmembrane region" description="Helical" evidence="5">
    <location>
        <begin position="7"/>
        <end position="37"/>
    </location>
</feature>
<evidence type="ECO:0000256" key="3">
    <source>
        <dbReference type="ARBA" id="ARBA00022989"/>
    </source>
</evidence>
<dbReference type="RefSeq" id="WP_131616751.1">
    <property type="nucleotide sequence ID" value="NZ_CP036532.1"/>
</dbReference>
<dbReference type="InterPro" id="IPR002781">
    <property type="entry name" value="TM_pro_TauE-like"/>
</dbReference>
<keyword evidence="4 5" id="KW-0472">Membrane</keyword>
<keyword evidence="3 5" id="KW-1133">Transmembrane helix</keyword>
<feature type="transmembrane region" description="Helical" evidence="5">
    <location>
        <begin position="112"/>
        <end position="131"/>
    </location>
</feature>
<proteinExistence type="inferred from homology"/>
<comment type="subcellular location">
    <subcellularLocation>
        <location evidence="5">Cell membrane</location>
        <topology evidence="5">Multi-pass membrane protein</topology>
    </subcellularLocation>
    <subcellularLocation>
        <location evidence="1">Membrane</location>
        <topology evidence="1">Multi-pass membrane protein</topology>
    </subcellularLocation>
</comment>
<feature type="transmembrane region" description="Helical" evidence="5">
    <location>
        <begin position="184"/>
        <end position="208"/>
    </location>
</feature>
<dbReference type="GO" id="GO:0005886">
    <property type="term" value="C:plasma membrane"/>
    <property type="evidence" value="ECO:0007669"/>
    <property type="project" value="UniProtKB-SubCell"/>
</dbReference>
<sequence length="274" mass="27969">MPEIADIAILAVALAAAGAVAGLLAGIFGIGGGAVLVPVFFQVFGLLGVDEAVRMHLSVGTSLAVIVPTSLRSFASHRARGAVDMDLLRTYLIAVPAGVLIAALVFASISSAGLRIVFAALAVLVGLKLIFGRKDWQIGADLPGVAGRFTAGSVIGFLSTLMGIGGGVLNNTFMTLYGRPIHQAVATSAGVGVLISVPGVLGAIWAGWGAGGLPVLSTGYVNWIAVAIIIPVTLSVAPLGVRIAHRLEKRQLELAFGVFMLVVALRFALSVWVG</sequence>
<organism evidence="6 7">
    <name type="scientific">Roseitalea porphyridii</name>
    <dbReference type="NCBI Taxonomy" id="1852022"/>
    <lineage>
        <taxon>Bacteria</taxon>
        <taxon>Pseudomonadati</taxon>
        <taxon>Pseudomonadota</taxon>
        <taxon>Alphaproteobacteria</taxon>
        <taxon>Hyphomicrobiales</taxon>
        <taxon>Ahrensiaceae</taxon>
        <taxon>Roseitalea</taxon>
    </lineage>
</organism>
<accession>A0A4P6V1Q6</accession>
<protein>
    <recommendedName>
        <fullName evidence="5">Probable membrane transporter protein</fullName>
    </recommendedName>
</protein>
<dbReference type="GeneID" id="90767825"/>
<dbReference type="PANTHER" id="PTHR43483">
    <property type="entry name" value="MEMBRANE TRANSPORTER PROTEIN HI_0806-RELATED"/>
    <property type="match status" value="1"/>
</dbReference>
<evidence type="ECO:0000256" key="1">
    <source>
        <dbReference type="ARBA" id="ARBA00004141"/>
    </source>
</evidence>